<dbReference type="SMART" id="SM00382">
    <property type="entry name" value="AAA"/>
    <property type="match status" value="1"/>
</dbReference>
<dbReference type="Pfam" id="PF00005">
    <property type="entry name" value="ABC_tran"/>
    <property type="match status" value="1"/>
</dbReference>
<gene>
    <name evidence="6" type="ORF">H1191_10965</name>
</gene>
<dbReference type="InterPro" id="IPR017871">
    <property type="entry name" value="ABC_transporter-like_CS"/>
</dbReference>
<evidence type="ECO:0000313" key="6">
    <source>
        <dbReference type="EMBL" id="MBA4494827.1"/>
    </source>
</evidence>
<reference evidence="6 7" key="1">
    <citation type="submission" date="2020-07" db="EMBL/GenBank/DDBJ databases">
        <authorList>
            <person name="Feng H."/>
        </authorList>
    </citation>
    <scope>NUCLEOTIDE SEQUENCE [LARGE SCALE GENOMIC DNA]</scope>
    <source>
        <strain evidence="7">s-10</strain>
    </source>
</reference>
<name>A0A7W1WRU1_9BACL</name>
<feature type="domain" description="ABC transporter" evidence="5">
    <location>
        <begin position="2"/>
        <end position="221"/>
    </location>
</feature>
<organism evidence="6 7">
    <name type="scientific">Paenactinomyces guangxiensis</name>
    <dbReference type="NCBI Taxonomy" id="1490290"/>
    <lineage>
        <taxon>Bacteria</taxon>
        <taxon>Bacillati</taxon>
        <taxon>Bacillota</taxon>
        <taxon>Bacilli</taxon>
        <taxon>Bacillales</taxon>
        <taxon>Thermoactinomycetaceae</taxon>
        <taxon>Paenactinomyces</taxon>
    </lineage>
</organism>
<proteinExistence type="inferred from homology"/>
<dbReference type="InterPro" id="IPR003593">
    <property type="entry name" value="AAA+_ATPase"/>
</dbReference>
<dbReference type="InterPro" id="IPR050763">
    <property type="entry name" value="ABC_transporter_ATP-binding"/>
</dbReference>
<keyword evidence="4 6" id="KW-0067">ATP-binding</keyword>
<dbReference type="GO" id="GO:0016887">
    <property type="term" value="F:ATP hydrolysis activity"/>
    <property type="evidence" value="ECO:0007669"/>
    <property type="project" value="InterPro"/>
</dbReference>
<keyword evidence="2" id="KW-0813">Transport</keyword>
<comment type="similarity">
    <text evidence="1">Belongs to the ABC transporter superfamily.</text>
</comment>
<dbReference type="AlphaFoldDB" id="A0A7W1WRU1"/>
<comment type="caution">
    <text evidence="6">The sequence shown here is derived from an EMBL/GenBank/DDBJ whole genome shotgun (WGS) entry which is preliminary data.</text>
</comment>
<evidence type="ECO:0000256" key="4">
    <source>
        <dbReference type="ARBA" id="ARBA00022840"/>
    </source>
</evidence>
<dbReference type="PANTHER" id="PTHR42711:SF5">
    <property type="entry name" value="ABC TRANSPORTER ATP-BINDING PROTEIN NATA"/>
    <property type="match status" value="1"/>
</dbReference>
<dbReference type="CDD" id="cd03230">
    <property type="entry name" value="ABC_DR_subfamily_A"/>
    <property type="match status" value="1"/>
</dbReference>
<keyword evidence="3" id="KW-0547">Nucleotide-binding</keyword>
<evidence type="ECO:0000256" key="2">
    <source>
        <dbReference type="ARBA" id="ARBA00022448"/>
    </source>
</evidence>
<dbReference type="SUPFAM" id="SSF52540">
    <property type="entry name" value="P-loop containing nucleoside triphosphate hydrolases"/>
    <property type="match status" value="1"/>
</dbReference>
<evidence type="ECO:0000256" key="3">
    <source>
        <dbReference type="ARBA" id="ARBA00022741"/>
    </source>
</evidence>
<evidence type="ECO:0000313" key="7">
    <source>
        <dbReference type="Proteomes" id="UP000535491"/>
    </source>
</evidence>
<accession>A0A7W1WRU1</accession>
<dbReference type="PROSITE" id="PS00211">
    <property type="entry name" value="ABC_TRANSPORTER_1"/>
    <property type="match status" value="1"/>
</dbReference>
<dbReference type="PROSITE" id="PS50893">
    <property type="entry name" value="ABC_TRANSPORTER_2"/>
    <property type="match status" value="1"/>
</dbReference>
<protein>
    <submittedName>
        <fullName evidence="6">ABC transporter ATP-binding protein</fullName>
    </submittedName>
</protein>
<dbReference type="InterPro" id="IPR027417">
    <property type="entry name" value="P-loop_NTPase"/>
</dbReference>
<dbReference type="RefSeq" id="WP_181752070.1">
    <property type="nucleotide sequence ID" value="NZ_JACEIQ010000010.1"/>
</dbReference>
<dbReference type="GO" id="GO:0005524">
    <property type="term" value="F:ATP binding"/>
    <property type="evidence" value="ECO:0007669"/>
    <property type="project" value="UniProtKB-KW"/>
</dbReference>
<evidence type="ECO:0000259" key="5">
    <source>
        <dbReference type="PROSITE" id="PS50893"/>
    </source>
</evidence>
<evidence type="ECO:0000256" key="1">
    <source>
        <dbReference type="ARBA" id="ARBA00005417"/>
    </source>
</evidence>
<dbReference type="PANTHER" id="PTHR42711">
    <property type="entry name" value="ABC TRANSPORTER ATP-BINDING PROTEIN"/>
    <property type="match status" value="1"/>
</dbReference>
<dbReference type="EMBL" id="JACEIQ010000010">
    <property type="protein sequence ID" value="MBA4494827.1"/>
    <property type="molecule type" value="Genomic_DNA"/>
</dbReference>
<dbReference type="Gene3D" id="3.40.50.300">
    <property type="entry name" value="P-loop containing nucleotide triphosphate hydrolases"/>
    <property type="match status" value="1"/>
</dbReference>
<dbReference type="InterPro" id="IPR003439">
    <property type="entry name" value="ABC_transporter-like_ATP-bd"/>
</dbReference>
<sequence>MFQFEGVSVRYGKETVLQDLSFLLESGPIYGIVGPDGAGKTTLLQLLVGLLSPTEGFIKKTESVSIGFVSEHFGLYEEMSLQENLLFYGTLRGLQRIEAEKRADELLKWASLEPFADRAAGNLSGGMKRKLAIIAAILHHPACLVLDEPTHGVDPVSRREIWRLIQEIKQTGTTVIVSTQYLDEVPQCDEVLLLFQGKLMQKESPLTLVEQFPFRVFRLAGMRRRKTRDLLSVKQIPGVVDAFFRGADWILLCEKERKITRQLEIWKEKEGLAQKLEKIEPSFEDVFIHLMRMGGKPDDSAL</sequence>
<keyword evidence="7" id="KW-1185">Reference proteome</keyword>
<dbReference type="Proteomes" id="UP000535491">
    <property type="component" value="Unassembled WGS sequence"/>
</dbReference>